<name>A0A2N1PTN0_9BACT</name>
<accession>A0A2N1PTN0</accession>
<organism evidence="2 3">
    <name type="scientific">Candidatus Wallbacteria bacterium HGW-Wallbacteria-1</name>
    <dbReference type="NCBI Taxonomy" id="2013854"/>
    <lineage>
        <taxon>Bacteria</taxon>
        <taxon>Candidatus Walliibacteriota</taxon>
    </lineage>
</organism>
<dbReference type="Pfam" id="PF03130">
    <property type="entry name" value="HEAT_PBS"/>
    <property type="match status" value="2"/>
</dbReference>
<dbReference type="Proteomes" id="UP000233256">
    <property type="component" value="Unassembled WGS sequence"/>
</dbReference>
<dbReference type="PANTHER" id="PTHR12697">
    <property type="entry name" value="PBS LYASE HEAT-LIKE PROTEIN"/>
    <property type="match status" value="1"/>
</dbReference>
<proteinExistence type="predicted"/>
<dbReference type="Gene3D" id="1.25.10.10">
    <property type="entry name" value="Leucine-rich Repeat Variant"/>
    <property type="match status" value="5"/>
</dbReference>
<dbReference type="GO" id="GO:0016491">
    <property type="term" value="F:oxidoreductase activity"/>
    <property type="evidence" value="ECO:0007669"/>
    <property type="project" value="TreeGrafter"/>
</dbReference>
<evidence type="ECO:0000256" key="1">
    <source>
        <dbReference type="SAM" id="MobiDB-lite"/>
    </source>
</evidence>
<dbReference type="SMART" id="SM00567">
    <property type="entry name" value="EZ_HEAT"/>
    <property type="match status" value="17"/>
</dbReference>
<reference evidence="2 3" key="1">
    <citation type="journal article" date="2017" name="ISME J.">
        <title>Potential for microbial H2 and metal transformations associated with novel bacteria and archaea in deep terrestrial subsurface sediments.</title>
        <authorList>
            <person name="Hernsdorf A.W."/>
            <person name="Amano Y."/>
            <person name="Miyakawa K."/>
            <person name="Ise K."/>
            <person name="Suzuki Y."/>
            <person name="Anantharaman K."/>
            <person name="Probst A."/>
            <person name="Burstein D."/>
            <person name="Thomas B.C."/>
            <person name="Banfield J.F."/>
        </authorList>
    </citation>
    <scope>NUCLEOTIDE SEQUENCE [LARGE SCALE GENOMIC DNA]</scope>
    <source>
        <strain evidence="2">HGW-Wallbacteria-1</strain>
    </source>
</reference>
<dbReference type="EMBL" id="PGXC01000002">
    <property type="protein sequence ID" value="PKK91632.1"/>
    <property type="molecule type" value="Genomic_DNA"/>
</dbReference>
<dbReference type="InterPro" id="IPR004155">
    <property type="entry name" value="PBS_lyase_HEAT"/>
</dbReference>
<feature type="compositionally biased region" description="Basic and acidic residues" evidence="1">
    <location>
        <begin position="704"/>
        <end position="718"/>
    </location>
</feature>
<gene>
    <name evidence="2" type="ORF">CVV64_02905</name>
</gene>
<dbReference type="PANTHER" id="PTHR12697:SF5">
    <property type="entry name" value="DEOXYHYPUSINE HYDROXYLASE"/>
    <property type="match status" value="1"/>
</dbReference>
<dbReference type="Pfam" id="PF13646">
    <property type="entry name" value="HEAT_2"/>
    <property type="match status" value="5"/>
</dbReference>
<feature type="region of interest" description="Disordered" evidence="1">
    <location>
        <begin position="704"/>
        <end position="748"/>
    </location>
</feature>
<evidence type="ECO:0000313" key="3">
    <source>
        <dbReference type="Proteomes" id="UP000233256"/>
    </source>
</evidence>
<dbReference type="SUPFAM" id="SSF48371">
    <property type="entry name" value="ARM repeat"/>
    <property type="match status" value="2"/>
</dbReference>
<evidence type="ECO:0000313" key="2">
    <source>
        <dbReference type="EMBL" id="PKK91632.1"/>
    </source>
</evidence>
<dbReference type="InterPro" id="IPR011989">
    <property type="entry name" value="ARM-like"/>
</dbReference>
<protein>
    <recommendedName>
        <fullName evidence="4">TOG domain-containing protein</fullName>
    </recommendedName>
</protein>
<comment type="caution">
    <text evidence="2">The sequence shown here is derived from an EMBL/GenBank/DDBJ whole genome shotgun (WGS) entry which is preliminary data.</text>
</comment>
<evidence type="ECO:0008006" key="4">
    <source>
        <dbReference type="Google" id="ProtNLM"/>
    </source>
</evidence>
<sequence length="748" mass="81716">METFFDKFTRAMEEGLHDPELPQHGTAGSAETIRHLMAAFTNESWVVRRKASQALARFGTEALDSLEKGIAVRDPDVRYWSIRTLGSIGTPGIPALTRALGSNDQEISTFAAESLAEMDDDAVIPPLVNALGNSSWTLCNTIANALARMGKRSIPALGEALRSRNEDKTCWATVVLGRMGNDAISPLIKFLRSNDKTMRFYAARALGESGEEKAIKPLIEALGDSYWTVRRNAAEALGKIGGKAIDHLAESLKDPRPEVQKMAAQILSDIGPSALPNLLALLEDEQRNLYYEIESVIIKIGDSTVPFLIKLLNNEKSVIRGAAAQMLGKFMVLPVVKPLIGALADSSWNVRKAAAGSLQRVGMAALPHLKSALNHPSENVRFWTTRILAAMGGEAVEPLIEALKDPNAEIRIFAASALGDTDDARAVYPLIIALRDRVWTVRKGAADSLKKLGVRHIEILVKSLNDPNPDIRYWVEKIIGEIGKQAIKPLVHVLRNDRNREMRFFAAFGLSAIGDSSAVDPLIDALTTDVNDWVRKYSATALGKIGEARGIKALINAMFKERTDICEWISDVLAKTDAPPVDLLIKALQIEGNNGRLYAARALGKIRNIEAVTPLIELLETEDEALIAEIGKALITMGQSVIPDMVRALEHEKWAVRKNVADILGDFGTEAEEALNSALTKENKNLRYWATSALRKIRNDVSKGDWKGEDLVDPEAHKANRKSTSTAGFKAEKSGIRGKKTSSDSPGK</sequence>
<dbReference type="InterPro" id="IPR016024">
    <property type="entry name" value="ARM-type_fold"/>
</dbReference>
<dbReference type="AlphaFoldDB" id="A0A2N1PTN0"/>